<keyword evidence="5 6" id="KW-0472">Membrane</keyword>
<evidence type="ECO:0000313" key="8">
    <source>
        <dbReference type="RefSeq" id="XP_010276051.1"/>
    </source>
</evidence>
<reference evidence="8" key="1">
    <citation type="submission" date="2025-08" db="UniProtKB">
        <authorList>
            <consortium name="RefSeq"/>
        </authorList>
    </citation>
    <scope>IDENTIFICATION</scope>
</reference>
<dbReference type="Proteomes" id="UP000189703">
    <property type="component" value="Unplaced"/>
</dbReference>
<dbReference type="InterPro" id="IPR005349">
    <property type="entry name" value="TMEM14"/>
</dbReference>
<evidence type="ECO:0000256" key="1">
    <source>
        <dbReference type="ARBA" id="ARBA00004370"/>
    </source>
</evidence>
<feature type="transmembrane region" description="Helical" evidence="6">
    <location>
        <begin position="12"/>
        <end position="38"/>
    </location>
</feature>
<dbReference type="eggNOG" id="KOG4267">
    <property type="taxonomic scope" value="Eukaryota"/>
</dbReference>
<accession>A0A1U8BGM3</accession>
<evidence type="ECO:0000256" key="3">
    <source>
        <dbReference type="ARBA" id="ARBA00022692"/>
    </source>
</evidence>
<dbReference type="KEGG" id="nnu:104610904"/>
<dbReference type="GeneID" id="104610904"/>
<comment type="subcellular location">
    <subcellularLocation>
        <location evidence="1">Membrane</location>
    </subcellularLocation>
</comment>
<sequence length="110" mass="11817">MHDFCLTIPYGLVLMVGGITSMGGGLSAGFLLLLSGFVSLKAFQKRRNSYLSMILETGCALTLTWVMGQRYIQTSKIMPTGIVAAISALMAAFYLYKIATGGNRIPSKAE</sequence>
<dbReference type="Pfam" id="PF03647">
    <property type="entry name" value="Tmemb_14"/>
    <property type="match status" value="1"/>
</dbReference>
<dbReference type="OrthoDB" id="5620at2759"/>
<gene>
    <name evidence="8" type="primary">LOC104610904</name>
</gene>
<dbReference type="GO" id="GO:0009706">
    <property type="term" value="C:chloroplast inner membrane"/>
    <property type="evidence" value="ECO:0000318"/>
    <property type="project" value="GO_Central"/>
</dbReference>
<dbReference type="RefSeq" id="XP_010276051.1">
    <property type="nucleotide sequence ID" value="XM_010277749.1"/>
</dbReference>
<dbReference type="InParanoid" id="A0A1U8BGM3"/>
<keyword evidence="7" id="KW-1185">Reference proteome</keyword>
<keyword evidence="4 6" id="KW-1133">Transmembrane helix</keyword>
<feature type="transmembrane region" description="Helical" evidence="6">
    <location>
        <begin position="50"/>
        <end position="71"/>
    </location>
</feature>
<dbReference type="PANTHER" id="PTHR12668:SF5">
    <property type="entry name" value="PROTEIN FATTY ACID EXPORT 5-RELATED"/>
    <property type="match status" value="1"/>
</dbReference>
<dbReference type="GO" id="GO:0015245">
    <property type="term" value="F:fatty acid transmembrane transporter activity"/>
    <property type="evidence" value="ECO:0000318"/>
    <property type="project" value="GO_Central"/>
</dbReference>
<name>A0A1U8BGM3_NELNU</name>
<evidence type="ECO:0000256" key="2">
    <source>
        <dbReference type="ARBA" id="ARBA00007590"/>
    </source>
</evidence>
<dbReference type="PANTHER" id="PTHR12668">
    <property type="entry name" value="TRANSMEMBRANE PROTEIN 14, 15"/>
    <property type="match status" value="1"/>
</dbReference>
<evidence type="ECO:0000256" key="4">
    <source>
        <dbReference type="ARBA" id="ARBA00022989"/>
    </source>
</evidence>
<dbReference type="GO" id="GO:0015908">
    <property type="term" value="P:fatty acid transport"/>
    <property type="evidence" value="ECO:0000318"/>
    <property type="project" value="GO_Central"/>
</dbReference>
<dbReference type="AlphaFoldDB" id="A0A1U8BGM3"/>
<evidence type="ECO:0000256" key="5">
    <source>
        <dbReference type="ARBA" id="ARBA00023136"/>
    </source>
</evidence>
<feature type="transmembrane region" description="Helical" evidence="6">
    <location>
        <begin position="77"/>
        <end position="96"/>
    </location>
</feature>
<protein>
    <submittedName>
        <fullName evidence="8">Protein FATTY ACID EXPORT 6-like isoform X1</fullName>
    </submittedName>
</protein>
<evidence type="ECO:0000313" key="7">
    <source>
        <dbReference type="Proteomes" id="UP000189703"/>
    </source>
</evidence>
<dbReference type="InterPro" id="IPR044890">
    <property type="entry name" value="TMEM14_sf"/>
</dbReference>
<proteinExistence type="inferred from homology"/>
<organism evidence="7 8">
    <name type="scientific">Nelumbo nucifera</name>
    <name type="common">Sacred lotus</name>
    <dbReference type="NCBI Taxonomy" id="4432"/>
    <lineage>
        <taxon>Eukaryota</taxon>
        <taxon>Viridiplantae</taxon>
        <taxon>Streptophyta</taxon>
        <taxon>Embryophyta</taxon>
        <taxon>Tracheophyta</taxon>
        <taxon>Spermatophyta</taxon>
        <taxon>Magnoliopsida</taxon>
        <taxon>Proteales</taxon>
        <taxon>Nelumbonaceae</taxon>
        <taxon>Nelumbo</taxon>
    </lineage>
</organism>
<evidence type="ECO:0000256" key="6">
    <source>
        <dbReference type="SAM" id="Phobius"/>
    </source>
</evidence>
<dbReference type="OMA" id="NSWPALI"/>
<keyword evidence="3 6" id="KW-0812">Transmembrane</keyword>
<comment type="similarity">
    <text evidence="2">Belongs to the TMEM14 family.</text>
</comment>
<dbReference type="Gene3D" id="1.10.10.1740">
    <property type="entry name" value="Transmembrane protein 14-like"/>
    <property type="match status" value="1"/>
</dbReference>